<evidence type="ECO:0000313" key="1">
    <source>
        <dbReference type="EMBL" id="MDW8636001.1"/>
    </source>
</evidence>
<comment type="caution">
    <text evidence="1">The sequence shown here is derived from an EMBL/GenBank/DDBJ whole genome shotgun (WGS) entry which is preliminary data.</text>
</comment>
<name>A0A0Z8FH78_STRSU</name>
<proteinExistence type="predicted"/>
<dbReference type="Proteomes" id="UP001272448">
    <property type="component" value="Unassembled WGS sequence"/>
</dbReference>
<organism evidence="1 2">
    <name type="scientific">Streptococcus suis</name>
    <dbReference type="NCBI Taxonomy" id="1307"/>
    <lineage>
        <taxon>Bacteria</taxon>
        <taxon>Bacillati</taxon>
        <taxon>Bacillota</taxon>
        <taxon>Bacilli</taxon>
        <taxon>Lactobacillales</taxon>
        <taxon>Streptococcaceae</taxon>
        <taxon>Streptococcus</taxon>
    </lineage>
</organism>
<dbReference type="AlphaFoldDB" id="A0A0Z8FH78"/>
<dbReference type="EMBL" id="JAUTFT010000023">
    <property type="protein sequence ID" value="MDW8636001.1"/>
    <property type="molecule type" value="Genomic_DNA"/>
</dbReference>
<gene>
    <name evidence="1" type="ORF">Q7V77_09855</name>
</gene>
<protein>
    <submittedName>
        <fullName evidence="1">Uncharacterized protein</fullName>
    </submittedName>
</protein>
<accession>A0A0Z8FH78</accession>
<sequence>MESDRRKVYVEVNVTHRPDGTARPNFIKFENDEKYEIDRVIQKCRAASTKVGGTGIRYTVQICGKPTFLFDEENGKWFVEAKS</sequence>
<evidence type="ECO:0000313" key="2">
    <source>
        <dbReference type="Proteomes" id="UP001272448"/>
    </source>
</evidence>
<reference evidence="1" key="1">
    <citation type="submission" date="2023-07" db="EMBL/GenBank/DDBJ databases">
        <title>Characterization of virulence traits, antimicrobial resistance genes carried by mobile genetic elements and competence in Streptococcus suis strains isolated in France.</title>
        <authorList>
            <person name="Dechene-Tempier M."/>
            <person name="Marois-Crehan C."/>
            <person name="De Boisseson C."/>
            <person name="Lucas P."/>
            <person name="Bougeard S."/>
            <person name="Libante V."/>
            <person name="Payot S."/>
        </authorList>
    </citation>
    <scope>NUCLEOTIDE SEQUENCE</scope>
    <source>
        <strain evidence="1">1532</strain>
    </source>
</reference>
<dbReference type="RefSeq" id="WP_014635881.1">
    <property type="nucleotide sequence ID" value="NZ_CEEL01000040.1"/>
</dbReference>